<gene>
    <name evidence="1" type="ORF">D8771_21900</name>
</gene>
<reference evidence="1 2" key="1">
    <citation type="submission" date="2018-10" db="EMBL/GenBank/DDBJ databases">
        <title>Isolation of pseudouridimycin from Streptomyces albus DSM 40763.</title>
        <authorList>
            <person name="Rosenqvist P."/>
            <person name="Metsae-Ketelae M."/>
            <person name="Virta P."/>
        </authorList>
    </citation>
    <scope>NUCLEOTIDE SEQUENCE [LARGE SCALE GENOMIC DNA]</scope>
    <source>
        <strain evidence="1 2">DSM 40763</strain>
    </source>
</reference>
<dbReference type="Proteomes" id="UP000298111">
    <property type="component" value="Unassembled WGS sequence"/>
</dbReference>
<dbReference type="GeneID" id="75180762"/>
<comment type="caution">
    <text evidence="1">The sequence shown here is derived from an EMBL/GenBank/DDBJ whole genome shotgun (WGS) entry which is preliminary data.</text>
</comment>
<accession>A0A6C1C716</accession>
<dbReference type="AlphaFoldDB" id="A0A6C1C716"/>
<sequence>MGFFDKLNGTKRPSSDVPLRSAEELKIMLLGLNGPEVPYVVRYGAGEGAHLVAEWRLTEPAWQSFFARTRLSRRIRIRMRLVPADNEVRALEEQWKIQWVEGVPVSKEYGRGPVNQKSFRWTIGRKEDGGGLEVTEDFRFDSGELKEPLRNTVLQAGWTWRGVTLGKL</sequence>
<evidence type="ECO:0000313" key="1">
    <source>
        <dbReference type="EMBL" id="TGG80453.1"/>
    </source>
</evidence>
<dbReference type="RefSeq" id="WP_016470418.1">
    <property type="nucleotide sequence ID" value="NZ_BBQG01000008.1"/>
</dbReference>
<name>A0A6C1C716_9ACTN</name>
<evidence type="ECO:0000313" key="2">
    <source>
        <dbReference type="Proteomes" id="UP000298111"/>
    </source>
</evidence>
<proteinExistence type="predicted"/>
<protein>
    <submittedName>
        <fullName evidence="1">Uncharacterized protein</fullName>
    </submittedName>
</protein>
<dbReference type="EMBL" id="RCIY01000069">
    <property type="protein sequence ID" value="TGG80453.1"/>
    <property type="molecule type" value="Genomic_DNA"/>
</dbReference>
<organism evidence="1 2">
    <name type="scientific">Streptomyces albus</name>
    <dbReference type="NCBI Taxonomy" id="1888"/>
    <lineage>
        <taxon>Bacteria</taxon>
        <taxon>Bacillati</taxon>
        <taxon>Actinomycetota</taxon>
        <taxon>Actinomycetes</taxon>
        <taxon>Kitasatosporales</taxon>
        <taxon>Streptomycetaceae</taxon>
        <taxon>Streptomyces</taxon>
    </lineage>
</organism>